<dbReference type="Proteomes" id="UP000281553">
    <property type="component" value="Unassembled WGS sequence"/>
</dbReference>
<gene>
    <name evidence="2" type="ORF">DILT_LOCUS9804</name>
</gene>
<feature type="transmembrane region" description="Helical" evidence="1">
    <location>
        <begin position="181"/>
        <end position="201"/>
    </location>
</feature>
<reference evidence="2 3" key="1">
    <citation type="submission" date="2018-11" db="EMBL/GenBank/DDBJ databases">
        <authorList>
            <consortium name="Pathogen Informatics"/>
        </authorList>
    </citation>
    <scope>NUCLEOTIDE SEQUENCE [LARGE SCALE GENOMIC DNA]</scope>
</reference>
<evidence type="ECO:0000313" key="2">
    <source>
        <dbReference type="EMBL" id="VDN13973.1"/>
    </source>
</evidence>
<keyword evidence="1" id="KW-0812">Transmembrane</keyword>
<dbReference type="AlphaFoldDB" id="A0A3P7LSN5"/>
<feature type="transmembrane region" description="Helical" evidence="1">
    <location>
        <begin position="207"/>
        <end position="227"/>
    </location>
</feature>
<keyword evidence="1" id="KW-0472">Membrane</keyword>
<proteinExistence type="predicted"/>
<sequence>MALNLRLRKVTLISALTVVACIYITYRCIYKADYDDFDRSLVEKVGEQVETPADFDGTASSCRCQAVHRRNRTRFWPPLDVQDLFCSRDGTYDISLCVDQLDNASTYHRNKLTERLRMLRAQNPDVKVTGSELNQWYQLEDSSRRQRYDMYPMAVNISETNRNMSLGLPVLEVRHSTLKRFFYYLLMGIVLLETPSHQHEISSLREAYWICVFHFLVNCPIFFCFLFRGC</sequence>
<keyword evidence="3" id="KW-1185">Reference proteome</keyword>
<evidence type="ECO:0000256" key="1">
    <source>
        <dbReference type="SAM" id="Phobius"/>
    </source>
</evidence>
<organism evidence="2 3">
    <name type="scientific">Dibothriocephalus latus</name>
    <name type="common">Fish tapeworm</name>
    <name type="synonym">Diphyllobothrium latum</name>
    <dbReference type="NCBI Taxonomy" id="60516"/>
    <lineage>
        <taxon>Eukaryota</taxon>
        <taxon>Metazoa</taxon>
        <taxon>Spiralia</taxon>
        <taxon>Lophotrochozoa</taxon>
        <taxon>Platyhelminthes</taxon>
        <taxon>Cestoda</taxon>
        <taxon>Eucestoda</taxon>
        <taxon>Diphyllobothriidea</taxon>
        <taxon>Diphyllobothriidae</taxon>
        <taxon>Dibothriocephalus</taxon>
    </lineage>
</organism>
<dbReference type="OrthoDB" id="6280732at2759"/>
<accession>A0A3P7LSN5</accession>
<evidence type="ECO:0000313" key="3">
    <source>
        <dbReference type="Proteomes" id="UP000281553"/>
    </source>
</evidence>
<name>A0A3P7LSN5_DIBLA</name>
<keyword evidence="1" id="KW-1133">Transmembrane helix</keyword>
<feature type="transmembrane region" description="Helical" evidence="1">
    <location>
        <begin position="12"/>
        <end position="30"/>
    </location>
</feature>
<dbReference type="PROSITE" id="PS51257">
    <property type="entry name" value="PROKAR_LIPOPROTEIN"/>
    <property type="match status" value="1"/>
</dbReference>
<protein>
    <submittedName>
        <fullName evidence="2">Uncharacterized protein</fullName>
    </submittedName>
</protein>
<dbReference type="EMBL" id="UYRU01057890">
    <property type="protein sequence ID" value="VDN13973.1"/>
    <property type="molecule type" value="Genomic_DNA"/>
</dbReference>